<dbReference type="SUPFAM" id="SSF55874">
    <property type="entry name" value="ATPase domain of HSP90 chaperone/DNA topoisomerase II/histidine kinase"/>
    <property type="match status" value="1"/>
</dbReference>
<dbReference type="SMART" id="SM00387">
    <property type="entry name" value="HATPase_c"/>
    <property type="match status" value="1"/>
</dbReference>
<sequence length="324" mass="35884">MRNLRAYLHSRLLVWGLLLIGYGVLASVLLLEDASLTILADTAVFTAACMIPLLAVDAARWLRQLRDLQRLGPSDTLADLPPVHNAQAREYLRLLTAKEHERQDAVMRAQTQTKNISDQFALWSHQMKTPLAALDLLMQVEPVDRKTARTEIASINRYVKMMLTFVKLSDVNTDLVFTKMPLKPLVTKTVRQLATLFIGRNLTVTVNALPTVISDSQWLGFILEQLLTNAAKYTNQGGVTVGWQGDALTITDTGIGIMASDLPRLFEPGYSGYNGRATEKASGLGLYMSKTIADRMGLKLTVTSQVGQGTTVAVHFAQQQWRTE</sequence>
<keyword evidence="6 11" id="KW-0812">Transmembrane</keyword>
<evidence type="ECO:0000313" key="13">
    <source>
        <dbReference type="EMBL" id="WDF82615.1"/>
    </source>
</evidence>
<dbReference type="InterPro" id="IPR050351">
    <property type="entry name" value="BphY/WalK/GraS-like"/>
</dbReference>
<evidence type="ECO:0000256" key="3">
    <source>
        <dbReference type="ARBA" id="ARBA00012438"/>
    </source>
</evidence>
<evidence type="ECO:0000256" key="8">
    <source>
        <dbReference type="ARBA" id="ARBA00022989"/>
    </source>
</evidence>
<evidence type="ECO:0000313" key="14">
    <source>
        <dbReference type="Proteomes" id="UP001220377"/>
    </source>
</evidence>
<feature type="transmembrane region" description="Helical" evidence="11">
    <location>
        <begin position="12"/>
        <end position="31"/>
    </location>
</feature>
<evidence type="ECO:0000256" key="6">
    <source>
        <dbReference type="ARBA" id="ARBA00022692"/>
    </source>
</evidence>
<comment type="subcellular location">
    <subcellularLocation>
        <location evidence="2">Cell membrane</location>
        <topology evidence="2">Multi-pass membrane protein</topology>
    </subcellularLocation>
</comment>
<dbReference type="EC" id="2.7.13.3" evidence="3"/>
<protein>
    <recommendedName>
        <fullName evidence="3">histidine kinase</fullName>
        <ecNumber evidence="3">2.7.13.3</ecNumber>
    </recommendedName>
</protein>
<reference evidence="13 14" key="1">
    <citation type="submission" date="2023-02" db="EMBL/GenBank/DDBJ databases">
        <title>Genome sequence of Lacticaseibacillus sp. KACC 23028.</title>
        <authorList>
            <person name="Kim S."/>
            <person name="Heo J."/>
            <person name="Kwon S.-W."/>
        </authorList>
    </citation>
    <scope>NUCLEOTIDE SEQUENCE [LARGE SCALE GENOMIC DNA]</scope>
    <source>
        <strain evidence="13 14">KACC 23028</strain>
    </source>
</reference>
<accession>A0ABY7WXF8</accession>
<keyword evidence="7 13" id="KW-0418">Kinase</keyword>
<dbReference type="PANTHER" id="PTHR45453">
    <property type="entry name" value="PHOSPHATE REGULON SENSOR PROTEIN PHOR"/>
    <property type="match status" value="1"/>
</dbReference>
<dbReference type="PANTHER" id="PTHR45453:SF2">
    <property type="entry name" value="HISTIDINE KINASE"/>
    <property type="match status" value="1"/>
</dbReference>
<dbReference type="Pfam" id="PF02518">
    <property type="entry name" value="HATPase_c"/>
    <property type="match status" value="1"/>
</dbReference>
<dbReference type="PROSITE" id="PS50109">
    <property type="entry name" value="HIS_KIN"/>
    <property type="match status" value="1"/>
</dbReference>
<organism evidence="13 14">
    <name type="scientific">Lacticaseibacillus pabuli</name>
    <dbReference type="NCBI Taxonomy" id="3025672"/>
    <lineage>
        <taxon>Bacteria</taxon>
        <taxon>Bacillati</taxon>
        <taxon>Bacillota</taxon>
        <taxon>Bacilli</taxon>
        <taxon>Lactobacillales</taxon>
        <taxon>Lactobacillaceae</taxon>
        <taxon>Lacticaseibacillus</taxon>
    </lineage>
</organism>
<evidence type="ECO:0000259" key="12">
    <source>
        <dbReference type="PROSITE" id="PS50109"/>
    </source>
</evidence>
<dbReference type="Gene3D" id="3.30.565.10">
    <property type="entry name" value="Histidine kinase-like ATPase, C-terminal domain"/>
    <property type="match status" value="1"/>
</dbReference>
<dbReference type="GO" id="GO:0016301">
    <property type="term" value="F:kinase activity"/>
    <property type="evidence" value="ECO:0007669"/>
    <property type="project" value="UniProtKB-KW"/>
</dbReference>
<keyword evidence="10 11" id="KW-0472">Membrane</keyword>
<evidence type="ECO:0000256" key="5">
    <source>
        <dbReference type="ARBA" id="ARBA00022679"/>
    </source>
</evidence>
<dbReference type="InterPro" id="IPR005467">
    <property type="entry name" value="His_kinase_dom"/>
</dbReference>
<evidence type="ECO:0000256" key="4">
    <source>
        <dbReference type="ARBA" id="ARBA00022475"/>
    </source>
</evidence>
<comment type="catalytic activity">
    <reaction evidence="1">
        <text>ATP + protein L-histidine = ADP + protein N-phospho-L-histidine.</text>
        <dbReference type="EC" id="2.7.13.3"/>
    </reaction>
</comment>
<evidence type="ECO:0000256" key="10">
    <source>
        <dbReference type="ARBA" id="ARBA00023136"/>
    </source>
</evidence>
<evidence type="ECO:0000256" key="9">
    <source>
        <dbReference type="ARBA" id="ARBA00023012"/>
    </source>
</evidence>
<dbReference type="Proteomes" id="UP001220377">
    <property type="component" value="Chromosome"/>
</dbReference>
<dbReference type="PRINTS" id="PR00344">
    <property type="entry name" value="BCTRLSENSOR"/>
</dbReference>
<keyword evidence="4" id="KW-1003">Cell membrane</keyword>
<evidence type="ECO:0000256" key="11">
    <source>
        <dbReference type="SAM" id="Phobius"/>
    </source>
</evidence>
<dbReference type="InterPro" id="IPR003594">
    <property type="entry name" value="HATPase_dom"/>
</dbReference>
<keyword evidence="14" id="KW-1185">Reference proteome</keyword>
<evidence type="ECO:0000256" key="7">
    <source>
        <dbReference type="ARBA" id="ARBA00022777"/>
    </source>
</evidence>
<dbReference type="InterPro" id="IPR036890">
    <property type="entry name" value="HATPase_C_sf"/>
</dbReference>
<gene>
    <name evidence="13" type="ORF">PQ472_12085</name>
</gene>
<keyword evidence="9" id="KW-0902">Two-component regulatory system</keyword>
<dbReference type="RefSeq" id="WP_274260210.1">
    <property type="nucleotide sequence ID" value="NZ_CP117884.1"/>
</dbReference>
<dbReference type="InterPro" id="IPR004358">
    <property type="entry name" value="Sig_transdc_His_kin-like_C"/>
</dbReference>
<proteinExistence type="predicted"/>
<keyword evidence="5" id="KW-0808">Transferase</keyword>
<evidence type="ECO:0000256" key="1">
    <source>
        <dbReference type="ARBA" id="ARBA00000085"/>
    </source>
</evidence>
<dbReference type="EMBL" id="CP117884">
    <property type="protein sequence ID" value="WDF82615.1"/>
    <property type="molecule type" value="Genomic_DNA"/>
</dbReference>
<evidence type="ECO:0000256" key="2">
    <source>
        <dbReference type="ARBA" id="ARBA00004651"/>
    </source>
</evidence>
<feature type="transmembrane region" description="Helical" evidence="11">
    <location>
        <begin position="43"/>
        <end position="62"/>
    </location>
</feature>
<name>A0ABY7WXF8_9LACO</name>
<feature type="domain" description="Histidine kinase" evidence="12">
    <location>
        <begin position="122"/>
        <end position="320"/>
    </location>
</feature>
<keyword evidence="8 11" id="KW-1133">Transmembrane helix</keyword>